<feature type="repeat" description="TPR" evidence="1">
    <location>
        <begin position="1230"/>
        <end position="1263"/>
    </location>
</feature>
<dbReference type="InterPro" id="IPR053137">
    <property type="entry name" value="NLR-like"/>
</dbReference>
<dbReference type="SUPFAM" id="SSF53474">
    <property type="entry name" value="alpha/beta-Hydrolases"/>
    <property type="match status" value="1"/>
</dbReference>
<dbReference type="RefSeq" id="XP_007786352.1">
    <property type="nucleotide sequence ID" value="XM_007788162.1"/>
</dbReference>
<dbReference type="PROSITE" id="PS50005">
    <property type="entry name" value="TPR"/>
    <property type="match status" value="2"/>
</dbReference>
<dbReference type="Gene3D" id="3.40.50.1820">
    <property type="entry name" value="alpha/beta hydrolase"/>
    <property type="match status" value="1"/>
</dbReference>
<reference evidence="4" key="1">
    <citation type="journal article" date="2014" name="BMC Genomics">
        <title>Genome characteristics reveal the impact of lichenization on lichen-forming fungus Endocarpon pusillum Hedwig (Verrucariales, Ascomycota).</title>
        <authorList>
            <person name="Wang Y.-Y."/>
            <person name="Liu B."/>
            <person name="Zhang X.-Y."/>
            <person name="Zhou Q.-M."/>
            <person name="Zhang T."/>
            <person name="Li H."/>
            <person name="Yu Y.-F."/>
            <person name="Zhang X.-L."/>
            <person name="Hao X.-Y."/>
            <person name="Wang M."/>
            <person name="Wang L."/>
            <person name="Wei J.-C."/>
        </authorList>
    </citation>
    <scope>NUCLEOTIDE SEQUENCE [LARGE SCALE GENOMIC DNA]</scope>
    <source>
        <strain evidence="4">Z07020 / HMAS-L-300199</strain>
    </source>
</reference>
<dbReference type="InterPro" id="IPR011990">
    <property type="entry name" value="TPR-like_helical_dom_sf"/>
</dbReference>
<gene>
    <name evidence="3" type="ORF">EPUS_04169</name>
</gene>
<dbReference type="SUPFAM" id="SSF48452">
    <property type="entry name" value="TPR-like"/>
    <property type="match status" value="2"/>
</dbReference>
<dbReference type="GeneID" id="19239201"/>
<keyword evidence="1" id="KW-0802">TPR repeat</keyword>
<dbReference type="OrthoDB" id="5086500at2759"/>
<dbReference type="Pfam" id="PF12146">
    <property type="entry name" value="Hydrolase_4"/>
    <property type="match status" value="1"/>
</dbReference>
<evidence type="ECO:0000313" key="4">
    <source>
        <dbReference type="Proteomes" id="UP000019373"/>
    </source>
</evidence>
<dbReference type="Proteomes" id="UP000019373">
    <property type="component" value="Unassembled WGS sequence"/>
</dbReference>
<dbReference type="OMA" id="YADIAYD"/>
<dbReference type="Pfam" id="PF13424">
    <property type="entry name" value="TPR_12"/>
    <property type="match status" value="3"/>
</dbReference>
<dbReference type="PANTHER" id="PTHR46082">
    <property type="entry name" value="ATP/GTP-BINDING PROTEIN-RELATED"/>
    <property type="match status" value="1"/>
</dbReference>
<keyword evidence="4" id="KW-1185">Reference proteome</keyword>
<dbReference type="InterPro" id="IPR029058">
    <property type="entry name" value="AB_hydrolase_fold"/>
</dbReference>
<name>U1GW43_ENDPU</name>
<dbReference type="HOGENOM" id="CLU_000288_125_13_1"/>
<organism evidence="3 4">
    <name type="scientific">Endocarpon pusillum (strain Z07020 / HMAS-L-300199)</name>
    <name type="common">Lichen-forming fungus</name>
    <dbReference type="NCBI Taxonomy" id="1263415"/>
    <lineage>
        <taxon>Eukaryota</taxon>
        <taxon>Fungi</taxon>
        <taxon>Dikarya</taxon>
        <taxon>Ascomycota</taxon>
        <taxon>Pezizomycotina</taxon>
        <taxon>Eurotiomycetes</taxon>
        <taxon>Chaetothyriomycetidae</taxon>
        <taxon>Verrucariales</taxon>
        <taxon>Verrucariaceae</taxon>
        <taxon>Endocarpon</taxon>
    </lineage>
</organism>
<dbReference type="eggNOG" id="KOG2029">
    <property type="taxonomic scope" value="Eukaryota"/>
</dbReference>
<feature type="repeat" description="TPR" evidence="1">
    <location>
        <begin position="1321"/>
        <end position="1354"/>
    </location>
</feature>
<accession>U1GW43</accession>
<evidence type="ECO:0000259" key="2">
    <source>
        <dbReference type="Pfam" id="PF12146"/>
    </source>
</evidence>
<dbReference type="EMBL" id="KE720769">
    <property type="protein sequence ID" value="ERF76311.1"/>
    <property type="molecule type" value="Genomic_DNA"/>
</dbReference>
<dbReference type="PANTHER" id="PTHR46082:SF6">
    <property type="entry name" value="AAA+ ATPASE DOMAIN-CONTAINING PROTEIN-RELATED"/>
    <property type="match status" value="1"/>
</dbReference>
<proteinExistence type="predicted"/>
<dbReference type="eggNOG" id="KOG1840">
    <property type="taxonomic scope" value="Eukaryota"/>
</dbReference>
<sequence length="1507" mass="172977">MKWLPPFTNALAYLGISDNGTSDLTNVDTVTFRQNDYGLKEVAQGVRPNVDIVAVHGLDGHWKKTWTTESDVFWLQDLLPRVIPNARILSYGYDSRTHGSSPVSEQYIWQHATALVSDLTLLREETHTEQRPIIFLAHSLGGLVLKNALIHADSTRTGHLLSHHAIKSSTYGLNFIGTPHQGGNGVSLGKILVNVGSALMYTTQNAVKHLADNSEYLQKQQSDYLAISADFDTVCFYETYQMALPGYGHLLVVPRHSAVIQGQRNVEEIPLNADHKSMTKFESSEDENFKRVSRIVKRMVNKAAERDARQQEDPGPLREQYVVPLYLPRALRTPHFTGRDSLLLQLHVTLTQETGSVASPALVLSGPAGIGKTQTALEYIYRYKKNFEPIIWIDGTNADSIRRSFHGFAHHLWKHLEDCRLNTSTIYNRLKPLFAEGQTIDHRRTQKHAAPRSTQQILMSDFDKFDEVPEPHDSPRVQWTMAVEIVRDWLNKPQNSHWLLVFDNLDDIESFDIREFFPYASQGNIIITTRIREAARYGRGVVIEELSQNDAVKLLLKSSYLGPDLDERESEAALHLLEKLGYLPLAIEQAGAYIYASSVSIAKYLELYERDAQQLFDKTPAVWYYRNDTALTTWEISFAALEKRDTLAAEILQLCSFLGRNHISIELFRLSALFAFEDSSFDKAVINLQSLFLVRVEESFNHFSMHPMTHLWIQKRLNKSSQIALLKKALLVFLNGRGNPSFLENDAYLSYHLDHLVQNFQSYFLKEPSNLKIVLDIPQKTLYQRNAITTTALGTYMWLSGLLRNLGIFLRRGFLKSDYPAPAWRNLYELRYVYRNQRFYDKEEALCQIALSRAWMELPKLHPLSLPIVGDFAFSIYQQGRLSEAMGWYQWALWARTMVLGKYHPATTGAVYGIGLVLEAQGRHEEALDKFVNAYQGRERRLGPFHWMTGLVLNDLVEVLDKTEHVDSGHWREKLVEWTLRQPDSSMTDRYLAGIGTIRAWTQLASCDNVMLWTNKTLNLMEDRTSTFKDLQAVRSDLLDVLIDGSWVCSQSGNFEGALSVYTQALSAVEKWCNCAVGDHWTIGSDMDGCGFFCSNIFSFIGHTYLQGKGDYEQSLFWNLRAVKIKEMSSGSLSDCSWRVQIFHQISTAHGKLGQYQEALEIDAKCYMLQQYVCTYGRSECDNSWDLNESYADIAYDLSCLRRHREAVDIWQSALLLERLSDGECSSDVIRTLENLANSYAELGDYDRAREHFRKAVVCHISNLGPENKEVYGNLHRLGRVEIMAGDYQSGLALLAYVTRKYEEAYSHEVQSLGEEHEEALQTLHDIGITLYDQDRYDEALEWYHRALTGRKKSLGEEHKDTLYTMYNIGLILQIQQRYDEALEWYHQFLTGSEKSLCEEHEDILDTVYAIGGILHDQERYDEALEWYHRALAGRKMSLGELHKDTLRIMHDIGRILHDQERYDEALEWYHRALAGRKMSLGELHKDTLKTMHEMDRTLTIKRSKEI</sequence>
<evidence type="ECO:0000256" key="1">
    <source>
        <dbReference type="PROSITE-ProRule" id="PRU00339"/>
    </source>
</evidence>
<dbReference type="Gene3D" id="1.25.40.10">
    <property type="entry name" value="Tetratricopeptide repeat domain"/>
    <property type="match status" value="3"/>
</dbReference>
<feature type="domain" description="Serine aminopeptidase S33" evidence="2">
    <location>
        <begin position="88"/>
        <end position="239"/>
    </location>
</feature>
<dbReference type="InterPro" id="IPR027417">
    <property type="entry name" value="P-loop_NTPase"/>
</dbReference>
<evidence type="ECO:0000313" key="3">
    <source>
        <dbReference type="EMBL" id="ERF76311.1"/>
    </source>
</evidence>
<dbReference type="InterPro" id="IPR022742">
    <property type="entry name" value="Hydrolase_4"/>
</dbReference>
<dbReference type="SMART" id="SM00028">
    <property type="entry name" value="TPR"/>
    <property type="match status" value="7"/>
</dbReference>
<dbReference type="Gene3D" id="3.40.50.300">
    <property type="entry name" value="P-loop containing nucleotide triphosphate hydrolases"/>
    <property type="match status" value="1"/>
</dbReference>
<dbReference type="InterPro" id="IPR019734">
    <property type="entry name" value="TPR_rpt"/>
</dbReference>
<dbReference type="SUPFAM" id="SSF52540">
    <property type="entry name" value="P-loop containing nucleoside triphosphate hydrolases"/>
    <property type="match status" value="1"/>
</dbReference>
<protein>
    <recommendedName>
        <fullName evidence="2">Serine aminopeptidase S33 domain-containing protein</fullName>
    </recommendedName>
</protein>